<dbReference type="STRING" id="1774969.AUC69_07415"/>
<evidence type="ECO:0000256" key="3">
    <source>
        <dbReference type="ARBA" id="ARBA00022692"/>
    </source>
</evidence>
<dbReference type="InterPro" id="IPR003856">
    <property type="entry name" value="LPS_length_determ_N"/>
</dbReference>
<keyword evidence="4" id="KW-1133">Transmembrane helix</keyword>
<keyword evidence="5" id="KW-0472">Membrane</keyword>
<comment type="caution">
    <text evidence="9">The sequence shown here is derived from an EMBL/GenBank/DDBJ whole genome shotgun (WGS) entry which is preliminary data.</text>
</comment>
<keyword evidence="3" id="KW-0812">Transmembrane</keyword>
<feature type="domain" description="Tyrosine-protein kinase G-rich" evidence="8">
    <location>
        <begin position="372"/>
        <end position="443"/>
    </location>
</feature>
<evidence type="ECO:0000256" key="1">
    <source>
        <dbReference type="ARBA" id="ARBA00004651"/>
    </source>
</evidence>
<evidence type="ECO:0000256" key="5">
    <source>
        <dbReference type="ARBA" id="ARBA00023136"/>
    </source>
</evidence>
<evidence type="ECO:0000313" key="9">
    <source>
        <dbReference type="EMBL" id="ODS01016.1"/>
    </source>
</evidence>
<protein>
    <recommendedName>
        <fullName evidence="11">Polysaccharide chain length determinant N-terminal domain-containing protein</fullName>
    </recommendedName>
</protein>
<evidence type="ECO:0008006" key="11">
    <source>
        <dbReference type="Google" id="ProtNLM"/>
    </source>
</evidence>
<organism evidence="9 10">
    <name type="scientific">Methyloceanibacter superfactus</name>
    <dbReference type="NCBI Taxonomy" id="1774969"/>
    <lineage>
        <taxon>Bacteria</taxon>
        <taxon>Pseudomonadati</taxon>
        <taxon>Pseudomonadota</taxon>
        <taxon>Alphaproteobacteria</taxon>
        <taxon>Hyphomicrobiales</taxon>
        <taxon>Hyphomicrobiaceae</taxon>
        <taxon>Methyloceanibacter</taxon>
    </lineage>
</organism>
<dbReference type="GO" id="GO:0004713">
    <property type="term" value="F:protein tyrosine kinase activity"/>
    <property type="evidence" value="ECO:0007669"/>
    <property type="project" value="TreeGrafter"/>
</dbReference>
<evidence type="ECO:0000259" key="7">
    <source>
        <dbReference type="Pfam" id="PF02706"/>
    </source>
</evidence>
<dbReference type="InterPro" id="IPR050445">
    <property type="entry name" value="Bact_polysacc_biosynth/exp"/>
</dbReference>
<dbReference type="Pfam" id="PF13807">
    <property type="entry name" value="GNVR"/>
    <property type="match status" value="1"/>
</dbReference>
<feature type="coiled-coil region" evidence="6">
    <location>
        <begin position="339"/>
        <end position="376"/>
    </location>
</feature>
<feature type="coiled-coil region" evidence="6">
    <location>
        <begin position="200"/>
        <end position="227"/>
    </location>
</feature>
<dbReference type="SUPFAM" id="SSF52540">
    <property type="entry name" value="P-loop containing nucleoside triphosphate hydrolases"/>
    <property type="match status" value="1"/>
</dbReference>
<dbReference type="Proteomes" id="UP000094472">
    <property type="component" value="Unassembled WGS sequence"/>
</dbReference>
<keyword evidence="2" id="KW-1003">Cell membrane</keyword>
<dbReference type="Pfam" id="PF02706">
    <property type="entry name" value="Wzz"/>
    <property type="match status" value="1"/>
</dbReference>
<dbReference type="GO" id="GO:0005886">
    <property type="term" value="C:plasma membrane"/>
    <property type="evidence" value="ECO:0007669"/>
    <property type="project" value="UniProtKB-SubCell"/>
</dbReference>
<evidence type="ECO:0000256" key="4">
    <source>
        <dbReference type="ARBA" id="ARBA00022989"/>
    </source>
</evidence>
<dbReference type="AlphaFoldDB" id="A0A1E3W5G8"/>
<reference evidence="9 10" key="1">
    <citation type="journal article" date="2016" name="Environ. Microbiol.">
        <title>New Methyloceanibacter diversity from North Sea sediments includes methanotroph containing solely the soluble methane monooxygenase.</title>
        <authorList>
            <person name="Vekeman B."/>
            <person name="Kerckhof F.M."/>
            <person name="Cremers G."/>
            <person name="de Vos P."/>
            <person name="Vandamme P."/>
            <person name="Boon N."/>
            <person name="Op den Camp H.J."/>
            <person name="Heylen K."/>
        </authorList>
    </citation>
    <scope>NUCLEOTIDE SEQUENCE [LARGE SCALE GENOMIC DNA]</scope>
    <source>
        <strain evidence="9 10">R-67175</strain>
    </source>
</reference>
<dbReference type="EMBL" id="LPWF01000010">
    <property type="protein sequence ID" value="ODS01016.1"/>
    <property type="molecule type" value="Genomic_DNA"/>
</dbReference>
<dbReference type="PANTHER" id="PTHR32309">
    <property type="entry name" value="TYROSINE-PROTEIN KINASE"/>
    <property type="match status" value="1"/>
</dbReference>
<dbReference type="Gene3D" id="3.40.50.300">
    <property type="entry name" value="P-loop containing nucleotide triphosphate hydrolases"/>
    <property type="match status" value="1"/>
</dbReference>
<accession>A0A1E3W5G8</accession>
<proteinExistence type="predicted"/>
<sequence>MLDLVGLIRILRRRMMLIVVTVVVVMALAGGYAFLTTPVYTASTKILVDPRKKNTVGTEVVPSGLGTTVGENFALVDSQVKLITSDAVLRPVVKELHLATDPEFGAREPSILSSVIASLFGGPASKAGDSPDERALIALSKHVKVERDDQTYVIDIAVTSIDPIMAARIAQAIAHSYLADQSEEKIETTQHVSALMDGQLAALRDRLLKAESQVQQFRAKHNLQEAEGELIDTKQLKVLNDQLASVRADVAQNEIKAKQIKRMLTQGVEPEMIGDAIGSETVARLREQYAIAARREAILSAGLLPSHPQMQQAHSEVERLRQLIHAEVARISQAIDLEYEMSKRRLAEAEAALAASREESNSNDSARIKLRELTRESETTRAVYESFLSRVKEMNEAQGISTPDARIISPAAIPDNPSWPKKKLILALALVFGCGLGGSLALAAEHLDRRIHSGAELRASTGLKSLVSIPTLHAKRGLIAELLGRPAKRASFYDMVVEILEGGPRSEFRTAVVRLLSCLVDFDTGGRPRAIMLTSSEAGEGKSALALSLAVTAASSGMRTLLIDANSADPSLTSVLGEGDSGPALSDRVITDNRLGLSFLSLTAEQLPLTGWSNGNALADELSQIAANYDLTLIDAGLLRVERNAAALITASQAILFLSKASATSQDTAALAAADLLQMANGRRCAAVLTMANGETTR</sequence>
<evidence type="ECO:0000256" key="6">
    <source>
        <dbReference type="SAM" id="Coils"/>
    </source>
</evidence>
<feature type="domain" description="Polysaccharide chain length determinant N-terminal" evidence="7">
    <location>
        <begin position="2"/>
        <end position="96"/>
    </location>
</feature>
<keyword evidence="10" id="KW-1185">Reference proteome</keyword>
<evidence type="ECO:0000259" key="8">
    <source>
        <dbReference type="Pfam" id="PF13807"/>
    </source>
</evidence>
<keyword evidence="6" id="KW-0175">Coiled coil</keyword>
<dbReference type="PANTHER" id="PTHR32309:SF13">
    <property type="entry name" value="FERRIC ENTEROBACTIN TRANSPORT PROTEIN FEPE"/>
    <property type="match status" value="1"/>
</dbReference>
<gene>
    <name evidence="9" type="ORF">AUC69_07415</name>
</gene>
<name>A0A1E3W5G8_9HYPH</name>
<evidence type="ECO:0000256" key="2">
    <source>
        <dbReference type="ARBA" id="ARBA00022475"/>
    </source>
</evidence>
<comment type="subcellular location">
    <subcellularLocation>
        <location evidence="1">Cell membrane</location>
        <topology evidence="1">Multi-pass membrane protein</topology>
    </subcellularLocation>
</comment>
<dbReference type="InterPro" id="IPR032807">
    <property type="entry name" value="GNVR"/>
</dbReference>
<evidence type="ECO:0000313" key="10">
    <source>
        <dbReference type="Proteomes" id="UP000094472"/>
    </source>
</evidence>
<dbReference type="InterPro" id="IPR027417">
    <property type="entry name" value="P-loop_NTPase"/>
</dbReference>